<name>A0ABW2N0F1_9ACTN</name>
<proteinExistence type="predicted"/>
<accession>A0ABW2N0F1</accession>
<sequence>MVRADDIEAIVTVGWRRWNSFERRNGKRSSGIEVRVEDLAKGLRDKFERQPSLTGPLIEDYRHLARTLATAFGNPH</sequence>
<evidence type="ECO:0000313" key="2">
    <source>
        <dbReference type="Proteomes" id="UP001596524"/>
    </source>
</evidence>
<protein>
    <submittedName>
        <fullName evidence="1">Uncharacterized protein</fullName>
    </submittedName>
</protein>
<comment type="caution">
    <text evidence="1">The sequence shown here is derived from an EMBL/GenBank/DDBJ whole genome shotgun (WGS) entry which is preliminary data.</text>
</comment>
<dbReference type="RefSeq" id="WP_255889461.1">
    <property type="nucleotide sequence ID" value="NZ_JAFMZM010000002.1"/>
</dbReference>
<reference evidence="2" key="1">
    <citation type="journal article" date="2019" name="Int. J. Syst. Evol. Microbiol.">
        <title>The Global Catalogue of Microorganisms (GCM) 10K type strain sequencing project: providing services to taxonomists for standard genome sequencing and annotation.</title>
        <authorList>
            <consortium name="The Broad Institute Genomics Platform"/>
            <consortium name="The Broad Institute Genome Sequencing Center for Infectious Disease"/>
            <person name="Wu L."/>
            <person name="Ma J."/>
        </authorList>
    </citation>
    <scope>NUCLEOTIDE SEQUENCE [LARGE SCALE GENOMIC DNA]</scope>
    <source>
        <strain evidence="2">FCH27</strain>
    </source>
</reference>
<dbReference type="Proteomes" id="UP001596524">
    <property type="component" value="Unassembled WGS sequence"/>
</dbReference>
<gene>
    <name evidence="1" type="ORF">ACFQO6_03735</name>
</gene>
<dbReference type="EMBL" id="JBHTCH010000004">
    <property type="protein sequence ID" value="MFC7359370.1"/>
    <property type="molecule type" value="Genomic_DNA"/>
</dbReference>
<evidence type="ECO:0000313" key="1">
    <source>
        <dbReference type="EMBL" id="MFC7359370.1"/>
    </source>
</evidence>
<organism evidence="1 2">
    <name type="scientific">Nocardioides astragali</name>
    <dbReference type="NCBI Taxonomy" id="1776736"/>
    <lineage>
        <taxon>Bacteria</taxon>
        <taxon>Bacillati</taxon>
        <taxon>Actinomycetota</taxon>
        <taxon>Actinomycetes</taxon>
        <taxon>Propionibacteriales</taxon>
        <taxon>Nocardioidaceae</taxon>
        <taxon>Nocardioides</taxon>
    </lineage>
</organism>
<keyword evidence="2" id="KW-1185">Reference proteome</keyword>